<keyword evidence="3" id="KW-1185">Reference proteome</keyword>
<dbReference type="KEGG" id="faf:OE104_06655"/>
<reference evidence="2" key="1">
    <citation type="submission" date="2022-09" db="EMBL/GenBank/DDBJ databases">
        <title>Complete Genomes of Fervidibacillus albus and Fervidibacillus halotolerans isolated from tidal flat sediments.</title>
        <authorList>
            <person name="Kwon K.K."/>
            <person name="Yang S.-H."/>
            <person name="Park M.J."/>
            <person name="Oh H.-M."/>
        </authorList>
    </citation>
    <scope>NUCLEOTIDE SEQUENCE</scope>
    <source>
        <strain evidence="2">MEBiC13591</strain>
    </source>
</reference>
<sequence length="105" mass="12033">MTIVTYILTGLYAFLTGLAAIQQWKEEGFHFRSILFVSVSISILVILFIPSKDLQFVLLIFAFILLHLLAIAQGIKTNGHITISHHVIRFIFHCIIVLMVYKFIK</sequence>
<accession>A0A9E8LWR0</accession>
<organism evidence="2 3">
    <name type="scientific">Fervidibacillus albus</name>
    <dbReference type="NCBI Taxonomy" id="2980026"/>
    <lineage>
        <taxon>Bacteria</taxon>
        <taxon>Bacillati</taxon>
        <taxon>Bacillota</taxon>
        <taxon>Bacilli</taxon>
        <taxon>Bacillales</taxon>
        <taxon>Bacillaceae</taxon>
        <taxon>Fervidibacillus</taxon>
    </lineage>
</organism>
<feature type="transmembrane region" description="Helical" evidence="1">
    <location>
        <begin position="56"/>
        <end position="75"/>
    </location>
</feature>
<feature type="transmembrane region" description="Helical" evidence="1">
    <location>
        <begin position="29"/>
        <end position="49"/>
    </location>
</feature>
<dbReference type="AlphaFoldDB" id="A0A9E8LWR0"/>
<proteinExistence type="predicted"/>
<evidence type="ECO:0000313" key="2">
    <source>
        <dbReference type="EMBL" id="WAA10984.1"/>
    </source>
</evidence>
<keyword evidence="1" id="KW-0472">Membrane</keyword>
<dbReference type="Proteomes" id="UP001164718">
    <property type="component" value="Chromosome"/>
</dbReference>
<name>A0A9E8LWR0_9BACI</name>
<gene>
    <name evidence="2" type="ORF">OE104_06655</name>
</gene>
<feature type="transmembrane region" description="Helical" evidence="1">
    <location>
        <begin position="87"/>
        <end position="104"/>
    </location>
</feature>
<dbReference type="EMBL" id="CP106878">
    <property type="protein sequence ID" value="WAA10984.1"/>
    <property type="molecule type" value="Genomic_DNA"/>
</dbReference>
<protein>
    <submittedName>
        <fullName evidence="2">Uncharacterized protein</fullName>
    </submittedName>
</protein>
<dbReference type="RefSeq" id="WP_275418799.1">
    <property type="nucleotide sequence ID" value="NZ_CP106878.1"/>
</dbReference>
<evidence type="ECO:0000256" key="1">
    <source>
        <dbReference type="SAM" id="Phobius"/>
    </source>
</evidence>
<keyword evidence="1" id="KW-1133">Transmembrane helix</keyword>
<evidence type="ECO:0000313" key="3">
    <source>
        <dbReference type="Proteomes" id="UP001164718"/>
    </source>
</evidence>
<keyword evidence="1" id="KW-0812">Transmembrane</keyword>